<feature type="compositionally biased region" description="Basic residues" evidence="1">
    <location>
        <begin position="24"/>
        <end position="34"/>
    </location>
</feature>
<reference evidence="3" key="1">
    <citation type="submission" date="2016-10" db="EMBL/GenBank/DDBJ databases">
        <authorList>
            <person name="Varghese N."/>
            <person name="Submissions S."/>
        </authorList>
    </citation>
    <scope>NUCLEOTIDE SEQUENCE [LARGE SCALE GENOMIC DNA]</scope>
    <source>
        <strain evidence="3">CGMCC 4.578</strain>
    </source>
</reference>
<accession>A0A1H9BNT5</accession>
<keyword evidence="3" id="KW-1185">Reference proteome</keyword>
<proteinExistence type="predicted"/>
<protein>
    <submittedName>
        <fullName evidence="2">Uncharacterized protein</fullName>
    </submittedName>
</protein>
<feature type="region of interest" description="Disordered" evidence="1">
    <location>
        <begin position="24"/>
        <end position="51"/>
    </location>
</feature>
<dbReference type="Proteomes" id="UP000199028">
    <property type="component" value="Unassembled WGS sequence"/>
</dbReference>
<evidence type="ECO:0000313" key="2">
    <source>
        <dbReference type="EMBL" id="SEP90193.1"/>
    </source>
</evidence>
<evidence type="ECO:0000313" key="3">
    <source>
        <dbReference type="Proteomes" id="UP000199028"/>
    </source>
</evidence>
<gene>
    <name evidence="2" type="ORF">SAMN05216195_101529</name>
</gene>
<organism evidence="2 3">
    <name type="scientific">Lentzea flaviverrucosa</name>
    <dbReference type="NCBI Taxonomy" id="200379"/>
    <lineage>
        <taxon>Bacteria</taxon>
        <taxon>Bacillati</taxon>
        <taxon>Actinomycetota</taxon>
        <taxon>Actinomycetes</taxon>
        <taxon>Pseudonocardiales</taxon>
        <taxon>Pseudonocardiaceae</taxon>
        <taxon>Lentzea</taxon>
    </lineage>
</organism>
<sequence length="67" mass="7062">MARGLFAAVAAGCSLTLAHPGKRTWSRADRRRRMPAAPAGELGGPLSEPHAPAGRLVADLAAKCVWW</sequence>
<evidence type="ECO:0000256" key="1">
    <source>
        <dbReference type="SAM" id="MobiDB-lite"/>
    </source>
</evidence>
<dbReference type="EMBL" id="FOFT01000001">
    <property type="protein sequence ID" value="SEP90193.1"/>
    <property type="molecule type" value="Genomic_DNA"/>
</dbReference>
<dbReference type="AlphaFoldDB" id="A0A1H9BNT5"/>
<name>A0A1H9BNT5_9PSEU</name>